<dbReference type="Proteomes" id="UP000216885">
    <property type="component" value="Unassembled WGS sequence"/>
</dbReference>
<keyword evidence="3" id="KW-1185">Reference proteome</keyword>
<dbReference type="PIRSF" id="PIRSF017082">
    <property type="entry name" value="YflP"/>
    <property type="match status" value="1"/>
</dbReference>
<dbReference type="AlphaFoldDB" id="A0A261V1Q8"/>
<dbReference type="InterPro" id="IPR042100">
    <property type="entry name" value="Bug_dom1"/>
</dbReference>
<sequence>MKLHPNSRATRTQRPWASLSAVFLILACFGLSPVAAAAPSEWPSKPVRLVVPYAPGGIADIAARSAAQKMAEQTGQPFVVENKPGADTRIGTEYVARAKGDAYVLLLAGGGFAVNNALFDNLPYDTVRDFVPVGLVVSNPLLLVTAADKPYQNVGDLVQAAKKGEVITLASGGRGTLSHMSMELLASSTGVPITHVPYKGGSAHTADVVSGLVSGIFENPSSALPLVRSGKYKPLAVTGAQRNSALPDVPTVMESGVEGFEVINWFGMFAPAGIEPATAQQMAAVLERALQDESLRTRFSSEGVTVGGPLGSEFGSFVADETKKWATIVESRNIRDNQ</sequence>
<dbReference type="PANTHER" id="PTHR42928">
    <property type="entry name" value="TRICARBOXYLATE-BINDING PROTEIN"/>
    <property type="match status" value="1"/>
</dbReference>
<evidence type="ECO:0008006" key="4">
    <source>
        <dbReference type="Google" id="ProtNLM"/>
    </source>
</evidence>
<dbReference type="PROSITE" id="PS51257">
    <property type="entry name" value="PROKAR_LIPOPROTEIN"/>
    <property type="match status" value="1"/>
</dbReference>
<organism evidence="2 3">
    <name type="scientific">Bordetella genomosp. 4</name>
    <dbReference type="NCBI Taxonomy" id="463044"/>
    <lineage>
        <taxon>Bacteria</taxon>
        <taxon>Pseudomonadati</taxon>
        <taxon>Pseudomonadota</taxon>
        <taxon>Betaproteobacteria</taxon>
        <taxon>Burkholderiales</taxon>
        <taxon>Alcaligenaceae</taxon>
        <taxon>Bordetella</taxon>
    </lineage>
</organism>
<dbReference type="Gene3D" id="3.40.190.150">
    <property type="entry name" value="Bordetella uptake gene, domain 1"/>
    <property type="match status" value="1"/>
</dbReference>
<dbReference type="EMBL" id="NEVQ01000001">
    <property type="protein sequence ID" value="OZI67747.1"/>
    <property type="molecule type" value="Genomic_DNA"/>
</dbReference>
<name>A0A261V1Q8_9BORD</name>
<evidence type="ECO:0000313" key="2">
    <source>
        <dbReference type="EMBL" id="OZI67747.1"/>
    </source>
</evidence>
<comment type="similarity">
    <text evidence="1">Belongs to the UPF0065 (bug) family.</text>
</comment>
<dbReference type="InterPro" id="IPR005064">
    <property type="entry name" value="BUG"/>
</dbReference>
<reference evidence="2 3" key="1">
    <citation type="submission" date="2017-05" db="EMBL/GenBank/DDBJ databases">
        <title>Complete and WGS of Bordetella genogroups.</title>
        <authorList>
            <person name="Spilker T."/>
            <person name="LiPuma J."/>
        </authorList>
    </citation>
    <scope>NUCLEOTIDE SEQUENCE [LARGE SCALE GENOMIC DNA]</scope>
    <source>
        <strain evidence="2 3">AU9919</strain>
    </source>
</reference>
<evidence type="ECO:0000256" key="1">
    <source>
        <dbReference type="ARBA" id="ARBA00006987"/>
    </source>
</evidence>
<comment type="caution">
    <text evidence="2">The sequence shown here is derived from an EMBL/GenBank/DDBJ whole genome shotgun (WGS) entry which is preliminary data.</text>
</comment>
<dbReference type="PANTHER" id="PTHR42928:SF5">
    <property type="entry name" value="BLR1237 PROTEIN"/>
    <property type="match status" value="1"/>
</dbReference>
<protein>
    <recommendedName>
        <fullName evidence="4">LacI family transcriptional regulator</fullName>
    </recommendedName>
</protein>
<gene>
    <name evidence="2" type="ORF">CAL20_01520</name>
</gene>
<proteinExistence type="inferred from homology"/>
<dbReference type="Gene3D" id="3.40.190.10">
    <property type="entry name" value="Periplasmic binding protein-like II"/>
    <property type="match status" value="1"/>
</dbReference>
<dbReference type="SUPFAM" id="SSF53850">
    <property type="entry name" value="Periplasmic binding protein-like II"/>
    <property type="match status" value="1"/>
</dbReference>
<dbReference type="RefSeq" id="WP_094819504.1">
    <property type="nucleotide sequence ID" value="NZ_NEVO01000001.1"/>
</dbReference>
<dbReference type="CDD" id="cd13578">
    <property type="entry name" value="PBP2_Bug27"/>
    <property type="match status" value="1"/>
</dbReference>
<dbReference type="OrthoDB" id="8633423at2"/>
<evidence type="ECO:0000313" key="3">
    <source>
        <dbReference type="Proteomes" id="UP000216885"/>
    </source>
</evidence>
<accession>A0A261V1Q8</accession>
<dbReference type="Pfam" id="PF03401">
    <property type="entry name" value="TctC"/>
    <property type="match status" value="1"/>
</dbReference>